<dbReference type="Proteomes" id="UP001378592">
    <property type="component" value="Unassembled WGS sequence"/>
</dbReference>
<evidence type="ECO:0000256" key="1">
    <source>
        <dbReference type="ARBA" id="ARBA00004496"/>
    </source>
</evidence>
<evidence type="ECO:0000256" key="2">
    <source>
        <dbReference type="ARBA" id="ARBA00022490"/>
    </source>
</evidence>
<accession>A0AAN9VDQ9</accession>
<name>A0AAN9VDQ9_9ORTH</name>
<dbReference type="Gene3D" id="2.60.40.10">
    <property type="entry name" value="Immunoglobulins"/>
    <property type="match status" value="1"/>
</dbReference>
<feature type="domain" description="Abnormal spindle-like microcephaly-associated protein ASH" evidence="5">
    <location>
        <begin position="28"/>
        <end position="114"/>
    </location>
</feature>
<proteinExistence type="predicted"/>
<feature type="coiled-coil region" evidence="3">
    <location>
        <begin position="508"/>
        <end position="581"/>
    </location>
</feature>
<feature type="coiled-coil region" evidence="3">
    <location>
        <begin position="811"/>
        <end position="866"/>
    </location>
</feature>
<feature type="coiled-coil region" evidence="3">
    <location>
        <begin position="617"/>
        <end position="757"/>
    </location>
</feature>
<comment type="caution">
    <text evidence="6">The sequence shown here is derived from an EMBL/GenBank/DDBJ whole genome shotgun (WGS) entry which is preliminary data.</text>
</comment>
<dbReference type="InterPro" id="IPR031549">
    <property type="entry name" value="ASH"/>
</dbReference>
<protein>
    <recommendedName>
        <fullName evidence="5">Abnormal spindle-like microcephaly-associated protein ASH domain-containing protein</fullName>
    </recommendedName>
</protein>
<sequence length="1340" mass="153756">MAFSSYFEATPPRRRDSEDSDEVPILNFRPFGSAPKVFFKNVAIGERVSKTLLLRNPQTEALEVELLKLPPPDSGVEFSCKKWQINPHSETALEIIWQPTKEGKSIHSIHLKTNTNAPFFFSIVCVSISKKPLKKKGHISKKSAIRLENKNLMKIDHKEQETLISDLRGELSNVQKKIADHKENVANILQESESDILKEQIIKDGIEEKSNILDETKKLLHEQLEHVSSLEKQVKDYVQVLGEKTQEISSLTDTVQLITAADSEKQNVIASLQEQLDSVQNAFNVQSLSLREELEAEKEKIRIEKENNTALLKEIADRNLQIDDQAKEIKSLSSNVNLMQEEISAKQNEILSLQEELSAIKQNHDQLSQSLKQEIEEKEVILSETEKEISKLQEYIKSKEEKLCRTENELSNASDLLHEMKMENGEKQKKIELLQDEVSTLQEKCDCLTNENVSKDTMLQTIEECKYNLEKELESSKALFVEMGEEACKLQESIKCQEVENIEKQKTINTLQADLVAVRGECELLEKAVKERDTELSMCKTSFDLECTSLKDEVTAREERLIELKERVLILEEEIETKKALLVEKDDMLAKKETIISEDKKEILELRGEIGAKSQNLDEKIEKINKLSESINTFQKDNLVYQSKILSLQNELETLQKSINLERESFRKEIEEKEAQLVDTESKVTFLKGEIILKDEELSSKMAVVSGLTDTVQRIREDNSEMQRNINSVQEKLNSANKSYNAELESLQKLIADKESLLCQKLEKELTLEKEIAMKETMLMEKVEDIAKLSKKNESMHQDSIEKQDTILNLLEEQKLLQSTLTLENEDLKKNIAEKEERLCEKEREIEKQAENIDLLKKDLHNRKDEIIALLKKVAVLDEELTEKRIMVNNLSETKLTSERMICENKILWNEKAVLETKLIETEESVKELNNKIQSLDEDLNQKQKAIDDLMKMQTEENDSITKESEEHLKAAEVLKAKYTDLKLKFFEKAKECGNMKSIYEEKLARLKEQMQAAYNKEKEKILVQNNSATNELEKTLQMYKEKFMQHRGDNVDLRTQVWDLSEKLLRANDEKAKLQTRLSSLLNNQAKHSALGEVSKFALEQHPVDRRLSQYKQSSDRSQIDVMDVIDESVTYVRRRTRSCRKSIPPGIGQAFPPQDEEGEEFNAKYLADMKAGRCLVEQGEKGRLTEYQHRNSMVLPHLKSSYPVTDCKELLEATEDDVKFGTGGDLDNFDTLSTSLLLPDRKKNKDRGRTSYQKPGPPTPGKNGGRLSLQGLEQGATPHSVLREQNDNSVSRKGTTPGRLRMLFAGKGTRRDENSPITPRTRGLGFFRKTGKSRNQPL</sequence>
<feature type="coiled-coil region" evidence="3">
    <location>
        <begin position="990"/>
        <end position="1021"/>
    </location>
</feature>
<keyword evidence="3" id="KW-0175">Coiled coil</keyword>
<evidence type="ECO:0000256" key="4">
    <source>
        <dbReference type="SAM" id="MobiDB-lite"/>
    </source>
</evidence>
<keyword evidence="2" id="KW-0963">Cytoplasm</keyword>
<feature type="coiled-coil region" evidence="3">
    <location>
        <begin position="287"/>
        <end position="451"/>
    </location>
</feature>
<gene>
    <name evidence="6" type="ORF">R5R35_011657</name>
</gene>
<feature type="region of interest" description="Disordered" evidence="4">
    <location>
        <begin position="1239"/>
        <end position="1340"/>
    </location>
</feature>
<dbReference type="Pfam" id="PF15780">
    <property type="entry name" value="ASH"/>
    <property type="match status" value="1"/>
</dbReference>
<evidence type="ECO:0000313" key="7">
    <source>
        <dbReference type="Proteomes" id="UP001378592"/>
    </source>
</evidence>
<organism evidence="6 7">
    <name type="scientific">Gryllus longicercus</name>
    <dbReference type="NCBI Taxonomy" id="2509291"/>
    <lineage>
        <taxon>Eukaryota</taxon>
        <taxon>Metazoa</taxon>
        <taxon>Ecdysozoa</taxon>
        <taxon>Arthropoda</taxon>
        <taxon>Hexapoda</taxon>
        <taxon>Insecta</taxon>
        <taxon>Pterygota</taxon>
        <taxon>Neoptera</taxon>
        <taxon>Polyneoptera</taxon>
        <taxon>Orthoptera</taxon>
        <taxon>Ensifera</taxon>
        <taxon>Gryllidea</taxon>
        <taxon>Grylloidea</taxon>
        <taxon>Gryllidae</taxon>
        <taxon>Gryllinae</taxon>
        <taxon>Gryllus</taxon>
    </lineage>
</organism>
<keyword evidence="7" id="KW-1185">Reference proteome</keyword>
<comment type="subcellular location">
    <subcellularLocation>
        <location evidence="1">Cytoplasm</location>
    </subcellularLocation>
</comment>
<dbReference type="GO" id="GO:0005737">
    <property type="term" value="C:cytoplasm"/>
    <property type="evidence" value="ECO:0007669"/>
    <property type="project" value="UniProtKB-SubCell"/>
</dbReference>
<feature type="compositionally biased region" description="Basic and acidic residues" evidence="4">
    <location>
        <begin position="1241"/>
        <end position="1251"/>
    </location>
</feature>
<evidence type="ECO:0000259" key="5">
    <source>
        <dbReference type="Pfam" id="PF15780"/>
    </source>
</evidence>
<feature type="coiled-coil region" evidence="3">
    <location>
        <begin position="912"/>
        <end position="956"/>
    </location>
</feature>
<dbReference type="InterPro" id="IPR013783">
    <property type="entry name" value="Ig-like_fold"/>
</dbReference>
<evidence type="ECO:0000313" key="6">
    <source>
        <dbReference type="EMBL" id="KAK7794375.1"/>
    </source>
</evidence>
<feature type="coiled-coil region" evidence="3">
    <location>
        <begin position="1058"/>
        <end position="1085"/>
    </location>
</feature>
<feature type="coiled-coil region" evidence="3">
    <location>
        <begin position="157"/>
        <end position="233"/>
    </location>
</feature>
<evidence type="ECO:0000256" key="3">
    <source>
        <dbReference type="SAM" id="Coils"/>
    </source>
</evidence>
<feature type="region of interest" description="Disordered" evidence="4">
    <location>
        <begin position="1"/>
        <end position="21"/>
    </location>
</feature>
<reference evidence="6 7" key="1">
    <citation type="submission" date="2024-03" db="EMBL/GenBank/DDBJ databases">
        <title>The genome assembly and annotation of the cricket Gryllus longicercus Weissman &amp; Gray.</title>
        <authorList>
            <person name="Szrajer S."/>
            <person name="Gray D."/>
            <person name="Ylla G."/>
        </authorList>
    </citation>
    <scope>NUCLEOTIDE SEQUENCE [LARGE SCALE GENOMIC DNA]</scope>
    <source>
        <strain evidence="6">DAG 2021-001</strain>
        <tissue evidence="6">Whole body minus gut</tissue>
    </source>
</reference>
<dbReference type="EMBL" id="JAZDUA010000335">
    <property type="protein sequence ID" value="KAK7794375.1"/>
    <property type="molecule type" value="Genomic_DNA"/>
</dbReference>